<name>A0A8J3VJK1_9ACTN</name>
<evidence type="ECO:0000313" key="4">
    <source>
        <dbReference type="Proteomes" id="UP000612899"/>
    </source>
</evidence>
<dbReference type="Gene3D" id="3.30.750.24">
    <property type="entry name" value="STAS domain"/>
    <property type="match status" value="1"/>
</dbReference>
<dbReference type="InterPro" id="IPR036890">
    <property type="entry name" value="HATPase_C_sf"/>
</dbReference>
<dbReference type="AlphaFoldDB" id="A0A8J3VJK1"/>
<dbReference type="GO" id="GO:0004674">
    <property type="term" value="F:protein serine/threonine kinase activity"/>
    <property type="evidence" value="ECO:0007669"/>
    <property type="project" value="UniProtKB-KW"/>
</dbReference>
<protein>
    <recommendedName>
        <fullName evidence="2">Histidine kinase/HSP90-like ATPase domain-containing protein</fullName>
    </recommendedName>
</protein>
<comment type="caution">
    <text evidence="3">The sequence shown here is derived from an EMBL/GenBank/DDBJ whole genome shotgun (WGS) entry which is preliminary data.</text>
</comment>
<dbReference type="Pfam" id="PF13581">
    <property type="entry name" value="HATPase_c_2"/>
    <property type="match status" value="1"/>
</dbReference>
<dbReference type="CDD" id="cd16936">
    <property type="entry name" value="HATPase_RsbW-like"/>
    <property type="match status" value="1"/>
</dbReference>
<feature type="domain" description="Histidine kinase/HSP90-like ATPase" evidence="2">
    <location>
        <begin position="120"/>
        <end position="225"/>
    </location>
</feature>
<keyword evidence="4" id="KW-1185">Reference proteome</keyword>
<dbReference type="PANTHER" id="PTHR35526">
    <property type="entry name" value="ANTI-SIGMA-F FACTOR RSBW-RELATED"/>
    <property type="match status" value="1"/>
</dbReference>
<organism evidence="3 4">
    <name type="scientific">Rhizocola hellebori</name>
    <dbReference type="NCBI Taxonomy" id="1392758"/>
    <lineage>
        <taxon>Bacteria</taxon>
        <taxon>Bacillati</taxon>
        <taxon>Actinomycetota</taxon>
        <taxon>Actinomycetes</taxon>
        <taxon>Micromonosporales</taxon>
        <taxon>Micromonosporaceae</taxon>
        <taxon>Rhizocola</taxon>
    </lineage>
</organism>
<evidence type="ECO:0000313" key="3">
    <source>
        <dbReference type="EMBL" id="GIH08547.1"/>
    </source>
</evidence>
<dbReference type="RefSeq" id="WP_203912299.1">
    <property type="nucleotide sequence ID" value="NZ_BONY01000051.1"/>
</dbReference>
<dbReference type="PANTHER" id="PTHR35526:SF3">
    <property type="entry name" value="ANTI-SIGMA-F FACTOR RSBW"/>
    <property type="match status" value="1"/>
</dbReference>
<accession>A0A8J3VJK1</accession>
<proteinExistence type="predicted"/>
<dbReference type="Proteomes" id="UP000612899">
    <property type="component" value="Unassembled WGS sequence"/>
</dbReference>
<dbReference type="InterPro" id="IPR050267">
    <property type="entry name" value="Anti-sigma-factor_SerPK"/>
</dbReference>
<keyword evidence="1" id="KW-0808">Transferase</keyword>
<gene>
    <name evidence="3" type="ORF">Rhe02_66140</name>
</gene>
<keyword evidence="1" id="KW-0418">Kinase</keyword>
<dbReference type="InterPro" id="IPR036513">
    <property type="entry name" value="STAS_dom_sf"/>
</dbReference>
<dbReference type="EMBL" id="BONY01000051">
    <property type="protein sequence ID" value="GIH08547.1"/>
    <property type="molecule type" value="Genomic_DNA"/>
</dbReference>
<evidence type="ECO:0000259" key="2">
    <source>
        <dbReference type="Pfam" id="PF13581"/>
    </source>
</evidence>
<dbReference type="SUPFAM" id="SSF55874">
    <property type="entry name" value="ATPase domain of HSP90 chaperone/DNA topoisomerase II/histidine kinase"/>
    <property type="match status" value="1"/>
</dbReference>
<sequence length="232" mass="25059">MSTLQSRVDMRFPVAVVVLAGSLDAQSTAAADSILWDCLAEMPTAMIIECSELIYDVDGWRWLGELHQRAGDWPGAEVALAGGRSTAQEKLLIPSFASVDSALAARSALIPGERRQAALPPHPDSCARARELVAQACQEWGLRRPKRLAELLISELVGNGVTHARTELMVTVRLRDGSLELSVRDLSPRVLPPPQADPRGFGLQLVGQLSDSWGWAAVGHGKVVWSRLAAID</sequence>
<evidence type="ECO:0000256" key="1">
    <source>
        <dbReference type="ARBA" id="ARBA00022527"/>
    </source>
</evidence>
<keyword evidence="1" id="KW-0723">Serine/threonine-protein kinase</keyword>
<reference evidence="3" key="1">
    <citation type="submission" date="2021-01" db="EMBL/GenBank/DDBJ databases">
        <title>Whole genome shotgun sequence of Rhizocola hellebori NBRC 109834.</title>
        <authorList>
            <person name="Komaki H."/>
            <person name="Tamura T."/>
        </authorList>
    </citation>
    <scope>NUCLEOTIDE SEQUENCE</scope>
    <source>
        <strain evidence="3">NBRC 109834</strain>
    </source>
</reference>
<dbReference type="Gene3D" id="3.30.565.10">
    <property type="entry name" value="Histidine kinase-like ATPase, C-terminal domain"/>
    <property type="match status" value="1"/>
</dbReference>
<dbReference type="InterPro" id="IPR003594">
    <property type="entry name" value="HATPase_dom"/>
</dbReference>